<protein>
    <submittedName>
        <fullName evidence="2">Nucleotide-diphosphate-sugar epimerase</fullName>
    </submittedName>
</protein>
<proteinExistence type="predicted"/>
<evidence type="ECO:0000313" key="2">
    <source>
        <dbReference type="EMBL" id="GIG20799.1"/>
    </source>
</evidence>
<feature type="domain" description="NAD(P)-binding" evidence="1">
    <location>
        <begin position="12"/>
        <end position="148"/>
    </location>
</feature>
<dbReference type="SUPFAM" id="SSF51735">
    <property type="entry name" value="NAD(P)-binding Rossmann-fold domains"/>
    <property type="match status" value="1"/>
</dbReference>
<name>A0A919U257_9CELL</name>
<dbReference type="RefSeq" id="WP_203750726.1">
    <property type="nucleotide sequence ID" value="NZ_BONK01000004.1"/>
</dbReference>
<evidence type="ECO:0000313" key="3">
    <source>
        <dbReference type="Proteomes" id="UP000632740"/>
    </source>
</evidence>
<gene>
    <name evidence="2" type="ORF">Cch01nite_15230</name>
</gene>
<dbReference type="GO" id="GO:0044877">
    <property type="term" value="F:protein-containing complex binding"/>
    <property type="evidence" value="ECO:0007669"/>
    <property type="project" value="TreeGrafter"/>
</dbReference>
<keyword evidence="3" id="KW-1185">Reference proteome</keyword>
<dbReference type="PANTHER" id="PTHR12126:SF11">
    <property type="entry name" value="NADH DEHYDROGENASE [UBIQUINONE] 1 ALPHA SUBCOMPLEX SUBUNIT 9, MITOCHONDRIAL"/>
    <property type="match status" value="1"/>
</dbReference>
<organism evidence="2 3">
    <name type="scientific">Cellulomonas chitinilytica</name>
    <dbReference type="NCBI Taxonomy" id="398759"/>
    <lineage>
        <taxon>Bacteria</taxon>
        <taxon>Bacillati</taxon>
        <taxon>Actinomycetota</taxon>
        <taxon>Actinomycetes</taxon>
        <taxon>Micrococcales</taxon>
        <taxon>Cellulomonadaceae</taxon>
        <taxon>Cellulomonas</taxon>
    </lineage>
</organism>
<sequence length="263" mass="28305">MPDDARPVLVTGGTGTLGRALVRTLLDDGRAVRVLSRREPTPAAPQAVDFVTGDLLTGEGVREAVAGVSAVVHCASDPRHPDRDLDAAAQLLLAARAAQVPHLVYISIVGVDRVPLGYYKIKHEVEDLVENAGVPWTILRATQFHDLVATMLGQLAKAPVVVVPDGLLDQPVDVREVARRLADLARQEPQGRVPDLGGPQVLTVAELARTYLTATGRRRPVWSVPLVLRATPFRDNGHLAREHAVGRTTFAEWVQQRTGSPAA</sequence>
<dbReference type="InterPro" id="IPR051207">
    <property type="entry name" value="ComplexI_NDUFA9_subunit"/>
</dbReference>
<evidence type="ECO:0000259" key="1">
    <source>
        <dbReference type="Pfam" id="PF13460"/>
    </source>
</evidence>
<dbReference type="InterPro" id="IPR036291">
    <property type="entry name" value="NAD(P)-bd_dom_sf"/>
</dbReference>
<comment type="caution">
    <text evidence="2">The sequence shown here is derived from an EMBL/GenBank/DDBJ whole genome shotgun (WGS) entry which is preliminary data.</text>
</comment>
<dbReference type="Proteomes" id="UP000632740">
    <property type="component" value="Unassembled WGS sequence"/>
</dbReference>
<dbReference type="EMBL" id="BONK01000004">
    <property type="protein sequence ID" value="GIG20799.1"/>
    <property type="molecule type" value="Genomic_DNA"/>
</dbReference>
<dbReference type="AlphaFoldDB" id="A0A919U257"/>
<dbReference type="PANTHER" id="PTHR12126">
    <property type="entry name" value="NADH-UBIQUINONE OXIDOREDUCTASE 39 KDA SUBUNIT-RELATED"/>
    <property type="match status" value="1"/>
</dbReference>
<accession>A0A919U257</accession>
<dbReference type="Gene3D" id="3.40.50.720">
    <property type="entry name" value="NAD(P)-binding Rossmann-like Domain"/>
    <property type="match status" value="1"/>
</dbReference>
<dbReference type="Pfam" id="PF13460">
    <property type="entry name" value="NAD_binding_10"/>
    <property type="match status" value="1"/>
</dbReference>
<dbReference type="InterPro" id="IPR016040">
    <property type="entry name" value="NAD(P)-bd_dom"/>
</dbReference>
<reference evidence="2" key="1">
    <citation type="submission" date="2021-01" db="EMBL/GenBank/DDBJ databases">
        <title>Whole genome shotgun sequence of Cellulomonas chitinilytica NBRC 110799.</title>
        <authorList>
            <person name="Komaki H."/>
            <person name="Tamura T."/>
        </authorList>
    </citation>
    <scope>NUCLEOTIDE SEQUENCE</scope>
    <source>
        <strain evidence="2">NBRC 110799</strain>
    </source>
</reference>